<dbReference type="PANTHER" id="PTHR11364">
    <property type="entry name" value="THIOSULFATE SULFERTANSFERASE"/>
    <property type="match status" value="1"/>
</dbReference>
<dbReference type="CDD" id="cd01448">
    <property type="entry name" value="TST_Repeat_1"/>
    <property type="match status" value="1"/>
</dbReference>
<dbReference type="PANTHER" id="PTHR11364:SF27">
    <property type="entry name" value="SULFURTRANSFERASE"/>
    <property type="match status" value="1"/>
</dbReference>
<dbReference type="Gene3D" id="3.40.250.10">
    <property type="entry name" value="Rhodanese-like domain"/>
    <property type="match status" value="1"/>
</dbReference>
<dbReference type="SMART" id="SM00450">
    <property type="entry name" value="RHOD"/>
    <property type="match status" value="1"/>
</dbReference>
<dbReference type="AlphaFoldDB" id="A0A835XL68"/>
<evidence type="ECO:0000313" key="4">
    <source>
        <dbReference type="EMBL" id="KAG2486108.1"/>
    </source>
</evidence>
<evidence type="ECO:0000313" key="5">
    <source>
        <dbReference type="Proteomes" id="UP000612055"/>
    </source>
</evidence>
<comment type="caution">
    <text evidence="4">The sequence shown here is derived from an EMBL/GenBank/DDBJ whole genome shotgun (WGS) entry which is preliminary data.</text>
</comment>
<dbReference type="GO" id="GO:0005739">
    <property type="term" value="C:mitochondrion"/>
    <property type="evidence" value="ECO:0007669"/>
    <property type="project" value="TreeGrafter"/>
</dbReference>
<dbReference type="Proteomes" id="UP000612055">
    <property type="component" value="Unassembled WGS sequence"/>
</dbReference>
<dbReference type="OrthoDB" id="270167at2759"/>
<organism evidence="4 5">
    <name type="scientific">Edaphochlamys debaryana</name>
    <dbReference type="NCBI Taxonomy" id="47281"/>
    <lineage>
        <taxon>Eukaryota</taxon>
        <taxon>Viridiplantae</taxon>
        <taxon>Chlorophyta</taxon>
        <taxon>core chlorophytes</taxon>
        <taxon>Chlorophyceae</taxon>
        <taxon>CS clade</taxon>
        <taxon>Chlamydomonadales</taxon>
        <taxon>Chlamydomonadales incertae sedis</taxon>
        <taxon>Edaphochlamys</taxon>
    </lineage>
</organism>
<dbReference type="GO" id="GO:0004792">
    <property type="term" value="F:thiosulfate-cyanide sulfurtransferase activity"/>
    <property type="evidence" value="ECO:0007669"/>
    <property type="project" value="InterPro"/>
</dbReference>
<dbReference type="InterPro" id="IPR001307">
    <property type="entry name" value="Thiosulphate_STrfase_CS"/>
</dbReference>
<keyword evidence="2" id="KW-0677">Repeat</keyword>
<dbReference type="PROSITE" id="PS00380">
    <property type="entry name" value="RHODANESE_1"/>
    <property type="match status" value="1"/>
</dbReference>
<evidence type="ECO:0000256" key="2">
    <source>
        <dbReference type="ARBA" id="ARBA00022737"/>
    </source>
</evidence>
<dbReference type="SUPFAM" id="SSF52821">
    <property type="entry name" value="Rhodanese/Cell cycle control phosphatase"/>
    <property type="match status" value="1"/>
</dbReference>
<dbReference type="InterPro" id="IPR045078">
    <property type="entry name" value="TST/MPST-like"/>
</dbReference>
<dbReference type="PROSITE" id="PS50206">
    <property type="entry name" value="RHODANESE_3"/>
    <property type="match status" value="1"/>
</dbReference>
<accession>A0A835XL68</accession>
<dbReference type="EMBL" id="JAEHOE010000117">
    <property type="protein sequence ID" value="KAG2486108.1"/>
    <property type="molecule type" value="Genomic_DNA"/>
</dbReference>
<dbReference type="Pfam" id="PF00581">
    <property type="entry name" value="Rhodanese"/>
    <property type="match status" value="1"/>
</dbReference>
<name>A0A835XL68_9CHLO</name>
<protein>
    <recommendedName>
        <fullName evidence="3">Rhodanese domain-containing protein</fullName>
    </recommendedName>
</protein>
<keyword evidence="5" id="KW-1185">Reference proteome</keyword>
<dbReference type="InterPro" id="IPR036873">
    <property type="entry name" value="Rhodanese-like_dom_sf"/>
</dbReference>
<reference evidence="4" key="1">
    <citation type="journal article" date="2020" name="bioRxiv">
        <title>Comparative genomics of Chlamydomonas.</title>
        <authorList>
            <person name="Craig R.J."/>
            <person name="Hasan A.R."/>
            <person name="Ness R.W."/>
            <person name="Keightley P.D."/>
        </authorList>
    </citation>
    <scope>NUCLEOTIDE SEQUENCE</scope>
    <source>
        <strain evidence="4">CCAP 11/70</strain>
    </source>
</reference>
<evidence type="ECO:0000259" key="3">
    <source>
        <dbReference type="PROSITE" id="PS50206"/>
    </source>
</evidence>
<sequence>MHAHARTVGPLVDLAWLQRNLEEVRIYDARGRAEVHGGSGLSCSGDYDAYLEGHVPGAVFVSWVRDGVAAGSNGGPPLLELDPDAYVPTFEARGLSAEIPVVVYDDGSSLTAVRVWWQLTVYGAHPVAVLEGGWNAWKAAGLKQELYEPCPLKLSSVFEAEPAPQHRATAQELHEAAAEGSARVVLVGTASHPALPGAVIVTPAQLLASLGDSAVSAGAQGGMAAVLASASRVSSSTLAAGLSEALGCPVGPSSRQRVLLASPQDAALSACGLALLLAGAGHKDWAVCEELHL</sequence>
<dbReference type="InterPro" id="IPR001763">
    <property type="entry name" value="Rhodanese-like_dom"/>
</dbReference>
<keyword evidence="1" id="KW-0808">Transferase</keyword>
<proteinExistence type="predicted"/>
<feature type="domain" description="Rhodanese" evidence="3">
    <location>
        <begin position="48"/>
        <end position="146"/>
    </location>
</feature>
<gene>
    <name evidence="4" type="ORF">HYH03_015203</name>
</gene>
<evidence type="ECO:0000256" key="1">
    <source>
        <dbReference type="ARBA" id="ARBA00022679"/>
    </source>
</evidence>